<evidence type="ECO:0000313" key="2">
    <source>
        <dbReference type="Proteomes" id="UP001596310"/>
    </source>
</evidence>
<comment type="caution">
    <text evidence="1">The sequence shown here is derived from an EMBL/GenBank/DDBJ whole genome shotgun (WGS) entry which is preliminary data.</text>
</comment>
<evidence type="ECO:0008006" key="3">
    <source>
        <dbReference type="Google" id="ProtNLM"/>
    </source>
</evidence>
<dbReference type="Proteomes" id="UP001596310">
    <property type="component" value="Unassembled WGS sequence"/>
</dbReference>
<evidence type="ECO:0000313" key="1">
    <source>
        <dbReference type="EMBL" id="MFC6314914.1"/>
    </source>
</evidence>
<name>A0ABW1ULV6_9LACO</name>
<dbReference type="RefSeq" id="WP_125595655.1">
    <property type="nucleotide sequence ID" value="NZ_JBHSSM010000015.1"/>
</dbReference>
<reference evidence="2" key="1">
    <citation type="journal article" date="2019" name="Int. J. Syst. Evol. Microbiol.">
        <title>The Global Catalogue of Microorganisms (GCM) 10K type strain sequencing project: providing services to taxonomists for standard genome sequencing and annotation.</title>
        <authorList>
            <consortium name="The Broad Institute Genomics Platform"/>
            <consortium name="The Broad Institute Genome Sequencing Center for Infectious Disease"/>
            <person name="Wu L."/>
            <person name="Ma J."/>
        </authorList>
    </citation>
    <scope>NUCLEOTIDE SEQUENCE [LARGE SCALE GENOMIC DNA]</scope>
    <source>
        <strain evidence="2">CCM 8897</strain>
    </source>
</reference>
<dbReference type="EMBL" id="JBHSSM010000015">
    <property type="protein sequence ID" value="MFC6314914.1"/>
    <property type="molecule type" value="Genomic_DNA"/>
</dbReference>
<keyword evidence="2" id="KW-1185">Reference proteome</keyword>
<proteinExistence type="predicted"/>
<protein>
    <recommendedName>
        <fullName evidence="3">Helicase Helix-turn-helix domain-containing protein</fullName>
    </recommendedName>
</protein>
<sequence>MQATILLVTFADQPRRYKAIFYLLQGKQTISNLFAGQEYDLLNQFHLYPNLKWSDYQASLRELAQAGLVTLDSKQALVTLTAAGQTAREQLLARDFWPRAYDYWRMGAALTQWTRLLLAVQVVSNLDHQIKHYQPLTESINVQGHVKRWLRRWGRQGSQGLARELGQAFNALPPRTALIIANSFWSDYDPGVSAGSLAQALGLTAAELPLAQIDCLGQLLTFVHGHAAAYPVLAQLLPVPASPLNASAGWTYQQVLSGKSWTKLTHDSRLKASTLKEHLLQAAILCPDFALTAPAIQQLLTLDPDGYFSQRIQELTALGQFQTTAQSSQQGGVTHD</sequence>
<gene>
    <name evidence="1" type="ORF">ACFQHW_04935</name>
</gene>
<organism evidence="1 2">
    <name type="scientific">Lapidilactobacillus achengensis</name>
    <dbReference type="NCBI Taxonomy" id="2486000"/>
    <lineage>
        <taxon>Bacteria</taxon>
        <taxon>Bacillati</taxon>
        <taxon>Bacillota</taxon>
        <taxon>Bacilli</taxon>
        <taxon>Lactobacillales</taxon>
        <taxon>Lactobacillaceae</taxon>
        <taxon>Lapidilactobacillus</taxon>
    </lineage>
</organism>
<accession>A0ABW1ULV6</accession>